<name>A0AB37UG80_9CYAN</name>
<dbReference type="AlphaFoldDB" id="A0AB37UG80"/>
<dbReference type="Proteomes" id="UP000282574">
    <property type="component" value="Unassembled WGS sequence"/>
</dbReference>
<evidence type="ECO:0000313" key="1">
    <source>
        <dbReference type="EMBL" id="RUT10600.1"/>
    </source>
</evidence>
<accession>A0AB37UG80</accession>
<keyword evidence="2" id="KW-1185">Reference proteome</keyword>
<organism evidence="1 2">
    <name type="scientific">Chroococcidiopsis cubana SAG 39.79</name>
    <dbReference type="NCBI Taxonomy" id="388085"/>
    <lineage>
        <taxon>Bacteria</taxon>
        <taxon>Bacillati</taxon>
        <taxon>Cyanobacteriota</taxon>
        <taxon>Cyanophyceae</taxon>
        <taxon>Chroococcidiopsidales</taxon>
        <taxon>Chroococcidiopsidaceae</taxon>
        <taxon>Chroococcidiopsis</taxon>
    </lineage>
</organism>
<sequence length="189" mass="21399">MVIALPNYMLSERDHELRIQKHKCNNPTCNWQGSPTVTSLFGTNIHPDLARLQCEQGARYSYREAEKNLEKINCKPRGINNHTQVKRISGKVGEVLANQNFQMPAPEECAAEATQLIVQVDGGHIPTQEKGKRSFEALSAIVYKPESIREIDKTHRQIIDKNCVVSARSDRLETIKAYLVLSRDTCKNL</sequence>
<gene>
    <name evidence="1" type="ORF">DSM107010_41670</name>
</gene>
<reference evidence="1 2" key="1">
    <citation type="journal article" date="2019" name="Genome Biol. Evol.">
        <title>Day and night: Metabolic profiles and evolutionary relationships of six axenic non-marine cyanobacteria.</title>
        <authorList>
            <person name="Will S.E."/>
            <person name="Henke P."/>
            <person name="Boedeker C."/>
            <person name="Huang S."/>
            <person name="Brinkmann H."/>
            <person name="Rohde M."/>
            <person name="Jarek M."/>
            <person name="Friedl T."/>
            <person name="Seufert S."/>
            <person name="Schumacher M."/>
            <person name="Overmann J."/>
            <person name="Neumann-Schaal M."/>
            <person name="Petersen J."/>
        </authorList>
    </citation>
    <scope>NUCLEOTIDE SEQUENCE [LARGE SCALE GENOMIC DNA]</scope>
    <source>
        <strain evidence="1 2">SAG 39.79</strain>
    </source>
</reference>
<comment type="caution">
    <text evidence="1">The sequence shown here is derived from an EMBL/GenBank/DDBJ whole genome shotgun (WGS) entry which is preliminary data.</text>
</comment>
<protein>
    <submittedName>
        <fullName evidence="1">Uncharacterized protein</fullName>
    </submittedName>
</protein>
<dbReference type="EMBL" id="RSCK01000040">
    <property type="protein sequence ID" value="RUT10600.1"/>
    <property type="molecule type" value="Genomic_DNA"/>
</dbReference>
<proteinExistence type="predicted"/>
<evidence type="ECO:0000313" key="2">
    <source>
        <dbReference type="Proteomes" id="UP000282574"/>
    </source>
</evidence>